<protein>
    <recommendedName>
        <fullName evidence="3">Rhodopsin domain-containing protein</fullName>
    </recommendedName>
</protein>
<comment type="caution">
    <text evidence="4">The sequence shown here is derived from an EMBL/GenBank/DDBJ whole genome shotgun (WGS) entry which is preliminary data.</text>
</comment>
<organism evidence="4 5">
    <name type="scientific">Claviceps pusilla</name>
    <dbReference type="NCBI Taxonomy" id="123648"/>
    <lineage>
        <taxon>Eukaryota</taxon>
        <taxon>Fungi</taxon>
        <taxon>Dikarya</taxon>
        <taxon>Ascomycota</taxon>
        <taxon>Pezizomycotina</taxon>
        <taxon>Sordariomycetes</taxon>
        <taxon>Hypocreomycetidae</taxon>
        <taxon>Hypocreales</taxon>
        <taxon>Clavicipitaceae</taxon>
        <taxon>Claviceps</taxon>
    </lineage>
</organism>
<dbReference type="OrthoDB" id="3918601at2759"/>
<dbReference type="AlphaFoldDB" id="A0A9P7T032"/>
<reference evidence="4" key="1">
    <citation type="journal article" date="2020" name="bioRxiv">
        <title>Whole genome comparisons of ergot fungi reveals the divergence and evolution of species within the genus Claviceps are the result of varying mechanisms driving genome evolution and host range expansion.</title>
        <authorList>
            <person name="Wyka S.A."/>
            <person name="Mondo S.J."/>
            <person name="Liu M."/>
            <person name="Dettman J."/>
            <person name="Nalam V."/>
            <person name="Broders K.D."/>
        </authorList>
    </citation>
    <scope>NUCLEOTIDE SEQUENCE</scope>
    <source>
        <strain evidence="4">CCC 602</strain>
    </source>
</reference>
<gene>
    <name evidence="4" type="ORF">E4U43_005218</name>
</gene>
<evidence type="ECO:0000313" key="4">
    <source>
        <dbReference type="EMBL" id="KAG6015485.1"/>
    </source>
</evidence>
<keyword evidence="2" id="KW-0812">Transmembrane</keyword>
<evidence type="ECO:0000313" key="5">
    <source>
        <dbReference type="Proteomes" id="UP000748025"/>
    </source>
</evidence>
<sequence>MAQKALYAGQIFYILSMGLCRISASFFVAHMTHYGPQSRPAYILVGLSALWTLMSMLTIAFRGNIKRPWDTMEGTQIMYCRWIGVETTGLLLELGLWILSIRLVWGLQMRKKKRGFILGAFGARLGLMPIISYRLAYLNPDQNPDPMLSTVVPSILTHGAIHFAIIACSIPCLKPFLRTFTPACAVERRGEGSTSHNGTRDSYLKLDTLKRREQKVVDSDDSANWRPFQGSGERHVIALPPESFVQTQGDKGAPSRQAHDDSIGKRIGDGAADETDGTDRLVIQRTTEVCIKYELNPQLDP</sequence>
<feature type="domain" description="Rhodopsin" evidence="3">
    <location>
        <begin position="5"/>
        <end position="178"/>
    </location>
</feature>
<feature type="transmembrane region" description="Helical" evidence="2">
    <location>
        <begin position="155"/>
        <end position="173"/>
    </location>
</feature>
<evidence type="ECO:0000256" key="2">
    <source>
        <dbReference type="SAM" id="Phobius"/>
    </source>
</evidence>
<dbReference type="Proteomes" id="UP000748025">
    <property type="component" value="Unassembled WGS sequence"/>
</dbReference>
<dbReference type="PANTHER" id="PTHR39614:SF2">
    <property type="entry name" value="INTEGRAL MEMBRANE PROTEIN"/>
    <property type="match status" value="1"/>
</dbReference>
<accession>A0A9P7T032</accession>
<dbReference type="PANTHER" id="PTHR39614">
    <property type="entry name" value="INTEGRAL MEMBRANE PROTEIN"/>
    <property type="match status" value="1"/>
</dbReference>
<feature type="transmembrane region" description="Helical" evidence="2">
    <location>
        <begin position="116"/>
        <end position="135"/>
    </location>
</feature>
<keyword evidence="5" id="KW-1185">Reference proteome</keyword>
<keyword evidence="2" id="KW-0472">Membrane</keyword>
<feature type="region of interest" description="Disordered" evidence="1">
    <location>
        <begin position="216"/>
        <end position="274"/>
    </location>
</feature>
<feature type="transmembrane region" description="Helical" evidence="2">
    <location>
        <begin position="41"/>
        <end position="62"/>
    </location>
</feature>
<feature type="compositionally biased region" description="Basic and acidic residues" evidence="1">
    <location>
        <begin position="257"/>
        <end position="268"/>
    </location>
</feature>
<proteinExistence type="predicted"/>
<dbReference type="Pfam" id="PF20684">
    <property type="entry name" value="Fung_rhodopsin"/>
    <property type="match status" value="1"/>
</dbReference>
<feature type="transmembrane region" description="Helical" evidence="2">
    <location>
        <begin position="82"/>
        <end position="104"/>
    </location>
</feature>
<feature type="transmembrane region" description="Helical" evidence="2">
    <location>
        <begin position="6"/>
        <end position="29"/>
    </location>
</feature>
<dbReference type="InterPro" id="IPR049326">
    <property type="entry name" value="Rhodopsin_dom_fungi"/>
</dbReference>
<name>A0A9P7T032_9HYPO</name>
<evidence type="ECO:0000256" key="1">
    <source>
        <dbReference type="SAM" id="MobiDB-lite"/>
    </source>
</evidence>
<keyword evidence="2" id="KW-1133">Transmembrane helix</keyword>
<dbReference type="EMBL" id="SRPW01000340">
    <property type="protein sequence ID" value="KAG6015485.1"/>
    <property type="molecule type" value="Genomic_DNA"/>
</dbReference>
<evidence type="ECO:0000259" key="3">
    <source>
        <dbReference type="Pfam" id="PF20684"/>
    </source>
</evidence>